<organism evidence="2 3">
    <name type="scientific">Dreissena polymorpha</name>
    <name type="common">Zebra mussel</name>
    <name type="synonym">Mytilus polymorpha</name>
    <dbReference type="NCBI Taxonomy" id="45954"/>
    <lineage>
        <taxon>Eukaryota</taxon>
        <taxon>Metazoa</taxon>
        <taxon>Spiralia</taxon>
        <taxon>Lophotrochozoa</taxon>
        <taxon>Mollusca</taxon>
        <taxon>Bivalvia</taxon>
        <taxon>Autobranchia</taxon>
        <taxon>Heteroconchia</taxon>
        <taxon>Euheterodonta</taxon>
        <taxon>Imparidentia</taxon>
        <taxon>Neoheterodontei</taxon>
        <taxon>Myida</taxon>
        <taxon>Dreissenoidea</taxon>
        <taxon>Dreissenidae</taxon>
        <taxon>Dreissena</taxon>
    </lineage>
</organism>
<name>A0A9D4G260_DREPO</name>
<keyword evidence="3" id="KW-1185">Reference proteome</keyword>
<reference evidence="2" key="2">
    <citation type="submission" date="2020-11" db="EMBL/GenBank/DDBJ databases">
        <authorList>
            <person name="McCartney M.A."/>
            <person name="Auch B."/>
            <person name="Kono T."/>
            <person name="Mallez S."/>
            <person name="Becker A."/>
            <person name="Gohl D.M."/>
            <person name="Silverstein K.A.T."/>
            <person name="Koren S."/>
            <person name="Bechman K.B."/>
            <person name="Herman A."/>
            <person name="Abrahante J.E."/>
            <person name="Garbe J."/>
        </authorList>
    </citation>
    <scope>NUCLEOTIDE SEQUENCE</scope>
    <source>
        <strain evidence="2">Duluth1</strain>
        <tissue evidence="2">Whole animal</tissue>
    </source>
</reference>
<feature type="region of interest" description="Disordered" evidence="1">
    <location>
        <begin position="1"/>
        <end position="33"/>
    </location>
</feature>
<dbReference type="AlphaFoldDB" id="A0A9D4G260"/>
<protein>
    <submittedName>
        <fullName evidence="2">Uncharacterized protein</fullName>
    </submittedName>
</protein>
<reference evidence="2" key="1">
    <citation type="journal article" date="2019" name="bioRxiv">
        <title>The Genome of the Zebra Mussel, Dreissena polymorpha: A Resource for Invasive Species Research.</title>
        <authorList>
            <person name="McCartney M.A."/>
            <person name="Auch B."/>
            <person name="Kono T."/>
            <person name="Mallez S."/>
            <person name="Zhang Y."/>
            <person name="Obille A."/>
            <person name="Becker A."/>
            <person name="Abrahante J.E."/>
            <person name="Garbe J."/>
            <person name="Badalamenti J.P."/>
            <person name="Herman A."/>
            <person name="Mangelson H."/>
            <person name="Liachko I."/>
            <person name="Sullivan S."/>
            <person name="Sone E.D."/>
            <person name="Koren S."/>
            <person name="Silverstein K.A.T."/>
            <person name="Beckman K.B."/>
            <person name="Gohl D.M."/>
        </authorList>
    </citation>
    <scope>NUCLEOTIDE SEQUENCE</scope>
    <source>
        <strain evidence="2">Duluth1</strain>
        <tissue evidence="2">Whole animal</tissue>
    </source>
</reference>
<sequence>MAPDTKVPNRQPDGRTTPKQIPPPLAREYIHTKFQRNPPKRFQDMAPDTKMPIVKSIFSRYKGP</sequence>
<comment type="caution">
    <text evidence="2">The sequence shown here is derived from an EMBL/GenBank/DDBJ whole genome shotgun (WGS) entry which is preliminary data.</text>
</comment>
<gene>
    <name evidence="2" type="ORF">DPMN_137559</name>
</gene>
<evidence type="ECO:0000256" key="1">
    <source>
        <dbReference type="SAM" id="MobiDB-lite"/>
    </source>
</evidence>
<evidence type="ECO:0000313" key="2">
    <source>
        <dbReference type="EMBL" id="KAH3809198.1"/>
    </source>
</evidence>
<dbReference type="Proteomes" id="UP000828390">
    <property type="component" value="Unassembled WGS sequence"/>
</dbReference>
<proteinExistence type="predicted"/>
<accession>A0A9D4G260</accession>
<dbReference type="EMBL" id="JAIWYP010000006">
    <property type="protein sequence ID" value="KAH3809198.1"/>
    <property type="molecule type" value="Genomic_DNA"/>
</dbReference>
<evidence type="ECO:0000313" key="3">
    <source>
        <dbReference type="Proteomes" id="UP000828390"/>
    </source>
</evidence>